<proteinExistence type="predicted"/>
<dbReference type="AlphaFoldDB" id="A0AAD7JDF1"/>
<feature type="transmembrane region" description="Helical" evidence="1">
    <location>
        <begin position="76"/>
        <end position="101"/>
    </location>
</feature>
<comment type="caution">
    <text evidence="2">The sequence shown here is derived from an EMBL/GenBank/DDBJ whole genome shotgun (WGS) entry which is preliminary data.</text>
</comment>
<protein>
    <submittedName>
        <fullName evidence="2">Uncharacterized protein</fullName>
    </submittedName>
</protein>
<keyword evidence="1" id="KW-0812">Transmembrane</keyword>
<accession>A0AAD7JDF1</accession>
<reference evidence="2" key="1">
    <citation type="submission" date="2023-03" db="EMBL/GenBank/DDBJ databases">
        <title>Massive genome expansion in bonnet fungi (Mycena s.s.) driven by repeated elements and novel gene families across ecological guilds.</title>
        <authorList>
            <consortium name="Lawrence Berkeley National Laboratory"/>
            <person name="Harder C.B."/>
            <person name="Miyauchi S."/>
            <person name="Viragh M."/>
            <person name="Kuo A."/>
            <person name="Thoen E."/>
            <person name="Andreopoulos B."/>
            <person name="Lu D."/>
            <person name="Skrede I."/>
            <person name="Drula E."/>
            <person name="Henrissat B."/>
            <person name="Morin E."/>
            <person name="Kohler A."/>
            <person name="Barry K."/>
            <person name="LaButti K."/>
            <person name="Morin E."/>
            <person name="Salamov A."/>
            <person name="Lipzen A."/>
            <person name="Mereny Z."/>
            <person name="Hegedus B."/>
            <person name="Baldrian P."/>
            <person name="Stursova M."/>
            <person name="Weitz H."/>
            <person name="Taylor A."/>
            <person name="Grigoriev I.V."/>
            <person name="Nagy L.G."/>
            <person name="Martin F."/>
            <person name="Kauserud H."/>
        </authorList>
    </citation>
    <scope>NUCLEOTIDE SEQUENCE</scope>
    <source>
        <strain evidence="2">CBHHK188m</strain>
    </source>
</reference>
<gene>
    <name evidence="2" type="ORF">DFH07DRAFT_408097</name>
</gene>
<dbReference type="EMBL" id="JARJLG010000043">
    <property type="protein sequence ID" value="KAJ7762340.1"/>
    <property type="molecule type" value="Genomic_DNA"/>
</dbReference>
<keyword evidence="3" id="KW-1185">Reference proteome</keyword>
<sequence length="189" mass="20051">MSVSSSYTPSGTLIESVSFSTTTTTSFFTSNGQIETTTMPITVIAFATLVPYLPSSPAPSATSASPSQTKPPPLPILPIAVAVGGGGLVALILAAALYVFLRRRRRRPVRIGRNQPQTKLCLNTVPLETLDSPLAHEPNNGSRTFSRLTFSAPYVIPHSPVSPSTAAPSTVSIRQQYQYHSVPGGDGRR</sequence>
<keyword evidence="1" id="KW-0472">Membrane</keyword>
<evidence type="ECO:0000313" key="3">
    <source>
        <dbReference type="Proteomes" id="UP001215280"/>
    </source>
</evidence>
<dbReference type="Proteomes" id="UP001215280">
    <property type="component" value="Unassembled WGS sequence"/>
</dbReference>
<evidence type="ECO:0000256" key="1">
    <source>
        <dbReference type="SAM" id="Phobius"/>
    </source>
</evidence>
<name>A0AAD7JDF1_9AGAR</name>
<organism evidence="2 3">
    <name type="scientific">Mycena maculata</name>
    <dbReference type="NCBI Taxonomy" id="230809"/>
    <lineage>
        <taxon>Eukaryota</taxon>
        <taxon>Fungi</taxon>
        <taxon>Dikarya</taxon>
        <taxon>Basidiomycota</taxon>
        <taxon>Agaricomycotina</taxon>
        <taxon>Agaricomycetes</taxon>
        <taxon>Agaricomycetidae</taxon>
        <taxon>Agaricales</taxon>
        <taxon>Marasmiineae</taxon>
        <taxon>Mycenaceae</taxon>
        <taxon>Mycena</taxon>
    </lineage>
</organism>
<evidence type="ECO:0000313" key="2">
    <source>
        <dbReference type="EMBL" id="KAJ7762340.1"/>
    </source>
</evidence>
<keyword evidence="1" id="KW-1133">Transmembrane helix</keyword>